<name>A0A0G2HZT8_9PEZI</name>
<dbReference type="EMBL" id="LCUC01000246">
    <property type="protein sequence ID" value="KKY33400.1"/>
    <property type="molecule type" value="Genomic_DNA"/>
</dbReference>
<dbReference type="STRING" id="1214573.A0A0G2HZT8"/>
<dbReference type="GO" id="GO:0044208">
    <property type="term" value="P:'de novo' AMP biosynthetic process"/>
    <property type="evidence" value="ECO:0007669"/>
    <property type="project" value="TreeGrafter"/>
</dbReference>
<evidence type="ECO:0000256" key="1">
    <source>
        <dbReference type="ARBA" id="ARBA00023239"/>
    </source>
</evidence>
<sequence>MSFDTYQDPLGSRYASKEMLQLFSARSRASTWRQLWLWLAEAEQELGISQITTKAIEPLRANLIISDEAFEVAKDQFALKYKDISTLAYTHYQATQPHTVGKRAAQWTQGLLLDLRNLTRALEDLDAMGTTGTQVAFKEIFHGDGDKNDRLNEILCEKAGFLSTYSVSIQTHTRKVDLNVAQSLAGVGATAQRIYTDIRHLANLKEIEEPFEKDQIASFIDFHGLLRTLIPKVASPVMSWSSAMAYEKNPMRSERICSLGRELGSITTPFVETYTTQWFERTLDDSAIRQIDILEAFLLADAILLSMDNVTNGLVVYPAVECHGEIRVLSHQASQVVKAEGKPNDLIERICNTTYFAPIRDILDEVLDPALYHALVPFADYLGKDETAQLSV</sequence>
<keyword evidence="3" id="KW-1185">Reference proteome</keyword>
<gene>
    <name evidence="2" type="ORF">UCDDA912_g06623</name>
</gene>
<dbReference type="SUPFAM" id="SSF48557">
    <property type="entry name" value="L-aspartase-like"/>
    <property type="match status" value="1"/>
</dbReference>
<dbReference type="PANTHER" id="PTHR43172">
    <property type="entry name" value="ADENYLOSUCCINATE LYASE"/>
    <property type="match status" value="1"/>
</dbReference>
<dbReference type="InterPro" id="IPR008948">
    <property type="entry name" value="L-Aspartase-like"/>
</dbReference>
<dbReference type="PANTHER" id="PTHR43172:SF1">
    <property type="entry name" value="ADENYLOSUCCINATE LYASE"/>
    <property type="match status" value="1"/>
</dbReference>
<evidence type="ECO:0000313" key="2">
    <source>
        <dbReference type="EMBL" id="KKY33400.1"/>
    </source>
</evidence>
<evidence type="ECO:0000313" key="3">
    <source>
        <dbReference type="Proteomes" id="UP000034680"/>
    </source>
</evidence>
<dbReference type="GO" id="GO:0004018">
    <property type="term" value="F:N6-(1,2-dicarboxyethyl)AMP AMP-lyase (fumarate-forming) activity"/>
    <property type="evidence" value="ECO:0007669"/>
    <property type="project" value="TreeGrafter"/>
</dbReference>
<keyword evidence="1 2" id="KW-0456">Lyase</keyword>
<accession>A0A0G2HZT8</accession>
<proteinExistence type="predicted"/>
<dbReference type="GO" id="GO:0005829">
    <property type="term" value="C:cytosol"/>
    <property type="evidence" value="ECO:0007669"/>
    <property type="project" value="TreeGrafter"/>
</dbReference>
<dbReference type="Gene3D" id="1.20.200.10">
    <property type="entry name" value="Fumarase/aspartase (Central domain)"/>
    <property type="match status" value="2"/>
</dbReference>
<dbReference type="Gene3D" id="1.10.275.60">
    <property type="match status" value="2"/>
</dbReference>
<protein>
    <submittedName>
        <fullName evidence="2">Putative adenylosuccinate lyase</fullName>
    </submittedName>
</protein>
<dbReference type="GO" id="GO:0070626">
    <property type="term" value="F:(S)-2-(5-amino-1-(5-phospho-D-ribosyl)imidazole-4-carboxamido) succinate lyase (fumarate-forming) activity"/>
    <property type="evidence" value="ECO:0007669"/>
    <property type="project" value="TreeGrafter"/>
</dbReference>
<reference evidence="2 3" key="1">
    <citation type="submission" date="2015-05" db="EMBL/GenBank/DDBJ databases">
        <title>Distinctive expansion of gene families associated with plant cell wall degradation and secondary metabolism in the genomes of grapevine trunk pathogens.</title>
        <authorList>
            <person name="Lawrence D.P."/>
            <person name="Travadon R."/>
            <person name="Rolshausen P.E."/>
            <person name="Baumgartner K."/>
        </authorList>
    </citation>
    <scope>NUCLEOTIDE SEQUENCE [LARGE SCALE GENOMIC DNA]</scope>
    <source>
        <strain evidence="2">DA912</strain>
    </source>
</reference>
<comment type="caution">
    <text evidence="2">The sequence shown here is derived from an EMBL/GenBank/DDBJ whole genome shotgun (WGS) entry which is preliminary data.</text>
</comment>
<dbReference type="Gene3D" id="6.10.250.1570">
    <property type="match status" value="1"/>
</dbReference>
<dbReference type="OrthoDB" id="406045at2759"/>
<reference evidence="2 3" key="2">
    <citation type="submission" date="2015-05" db="EMBL/GenBank/DDBJ databases">
        <authorList>
            <person name="Morales-Cruz A."/>
            <person name="Amrine K.C."/>
            <person name="Cantu D."/>
        </authorList>
    </citation>
    <scope>NUCLEOTIDE SEQUENCE [LARGE SCALE GENOMIC DNA]</scope>
    <source>
        <strain evidence="2">DA912</strain>
    </source>
</reference>
<dbReference type="AlphaFoldDB" id="A0A0G2HZT8"/>
<organism evidence="2 3">
    <name type="scientific">Diaporthe ampelina</name>
    <dbReference type="NCBI Taxonomy" id="1214573"/>
    <lineage>
        <taxon>Eukaryota</taxon>
        <taxon>Fungi</taxon>
        <taxon>Dikarya</taxon>
        <taxon>Ascomycota</taxon>
        <taxon>Pezizomycotina</taxon>
        <taxon>Sordariomycetes</taxon>
        <taxon>Sordariomycetidae</taxon>
        <taxon>Diaporthales</taxon>
        <taxon>Diaporthaceae</taxon>
        <taxon>Diaporthe</taxon>
    </lineage>
</organism>
<dbReference type="Proteomes" id="UP000034680">
    <property type="component" value="Unassembled WGS sequence"/>
</dbReference>